<name>A0A8T0V379_PANVG</name>
<gene>
    <name evidence="2" type="ORF">PVAP13_3KG555750</name>
</gene>
<dbReference type="SUPFAM" id="SSF56219">
    <property type="entry name" value="DNase I-like"/>
    <property type="match status" value="1"/>
</dbReference>
<protein>
    <recommendedName>
        <fullName evidence="1">Endonuclease/exonuclease/phosphatase domain-containing protein</fullName>
    </recommendedName>
</protein>
<dbReference type="GO" id="GO:0003824">
    <property type="term" value="F:catalytic activity"/>
    <property type="evidence" value="ECO:0007669"/>
    <property type="project" value="InterPro"/>
</dbReference>
<dbReference type="Pfam" id="PF03372">
    <property type="entry name" value="Exo_endo_phos"/>
    <property type="match status" value="1"/>
</dbReference>
<accession>A0A8T0V379</accession>
<keyword evidence="3" id="KW-1185">Reference proteome</keyword>
<dbReference type="AlphaFoldDB" id="A0A8T0V379"/>
<dbReference type="EMBL" id="CM029041">
    <property type="protein sequence ID" value="KAG2630892.1"/>
    <property type="molecule type" value="Genomic_DNA"/>
</dbReference>
<evidence type="ECO:0000313" key="3">
    <source>
        <dbReference type="Proteomes" id="UP000823388"/>
    </source>
</evidence>
<dbReference type="Gene3D" id="3.60.10.10">
    <property type="entry name" value="Endonuclease/exonuclease/phosphatase"/>
    <property type="match status" value="1"/>
</dbReference>
<evidence type="ECO:0000313" key="2">
    <source>
        <dbReference type="EMBL" id="KAG2630892.1"/>
    </source>
</evidence>
<feature type="non-terminal residue" evidence="2">
    <location>
        <position position="481"/>
    </location>
</feature>
<organism evidence="2 3">
    <name type="scientific">Panicum virgatum</name>
    <name type="common">Blackwell switchgrass</name>
    <dbReference type="NCBI Taxonomy" id="38727"/>
    <lineage>
        <taxon>Eukaryota</taxon>
        <taxon>Viridiplantae</taxon>
        <taxon>Streptophyta</taxon>
        <taxon>Embryophyta</taxon>
        <taxon>Tracheophyta</taxon>
        <taxon>Spermatophyta</taxon>
        <taxon>Magnoliopsida</taxon>
        <taxon>Liliopsida</taxon>
        <taxon>Poales</taxon>
        <taxon>Poaceae</taxon>
        <taxon>PACMAD clade</taxon>
        <taxon>Panicoideae</taxon>
        <taxon>Panicodae</taxon>
        <taxon>Paniceae</taxon>
        <taxon>Panicinae</taxon>
        <taxon>Panicum</taxon>
        <taxon>Panicum sect. Hiantes</taxon>
    </lineage>
</organism>
<proteinExistence type="predicted"/>
<comment type="caution">
    <text evidence="2">The sequence shown here is derived from an EMBL/GenBank/DDBJ whole genome shotgun (WGS) entry which is preliminary data.</text>
</comment>
<feature type="domain" description="Endonuclease/exonuclease/phosphatase" evidence="1">
    <location>
        <begin position="5"/>
        <end position="224"/>
    </location>
</feature>
<dbReference type="InterPro" id="IPR005135">
    <property type="entry name" value="Endo/exonuclease/phosphatase"/>
</dbReference>
<evidence type="ECO:0000259" key="1">
    <source>
        <dbReference type="Pfam" id="PF03372"/>
    </source>
</evidence>
<dbReference type="Proteomes" id="UP000823388">
    <property type="component" value="Chromosome 3K"/>
</dbReference>
<dbReference type="InterPro" id="IPR036691">
    <property type="entry name" value="Endo/exonu/phosph_ase_sf"/>
</dbReference>
<sequence length="481" mass="56227">MNTLCWNCRGLGTDSTVHELRVLVKRFRPSLLFLSETKMRDNKVRNFLWSLGFYGCFAVNSEGHSGGLALFWVKECSVSLKHYTTNVIDVIIKMESVGEWRSTFVYGEPKTDLRYKLWDLLRFIRSQWAGPWMCAGDFNEVLSRDEHLSRVERGEQQMKLFRDCLEDCNLLDLGFIGPKFTWTNKQSGDKNVKVRLDRAVANGLFMELFVEYQVENIITYSSDHYAILISVGKELKCNEDRSLSRPFRYEAMWARALDYKEVVEKSWSEGFEGPRNIQSVWSNLGKMACSLQQWSKHTFGSVRNRIKKLEKRLATLRSSSTISGYSEEERSIEKKLCELFECEEIMARQRSRVEWLKEGDRNTSFFHARATTRRNTNRISYLLKEDGTKCEDKEEIKRMAHDFYLNLFSSEPCQRMDVVLETIPCKVNQITNEDLDKPFSDEEIRDALFQMGPTKAPGPDGFPALFYQRHWDFFKEEICSA</sequence>
<dbReference type="PANTHER" id="PTHR33710">
    <property type="entry name" value="BNAC02G09200D PROTEIN"/>
    <property type="match status" value="1"/>
</dbReference>
<reference evidence="2" key="1">
    <citation type="submission" date="2020-05" db="EMBL/GenBank/DDBJ databases">
        <title>WGS assembly of Panicum virgatum.</title>
        <authorList>
            <person name="Lovell J.T."/>
            <person name="Jenkins J."/>
            <person name="Shu S."/>
            <person name="Juenger T.E."/>
            <person name="Schmutz J."/>
        </authorList>
    </citation>
    <scope>NUCLEOTIDE SEQUENCE</scope>
    <source>
        <strain evidence="2">AP13</strain>
    </source>
</reference>
<dbReference type="PANTHER" id="PTHR33710:SF77">
    <property type="entry name" value="DNASE I-LIKE SUPERFAMILY PROTEIN"/>
    <property type="match status" value="1"/>
</dbReference>